<dbReference type="InterPro" id="IPR001932">
    <property type="entry name" value="PPM-type_phosphatase-like_dom"/>
</dbReference>
<keyword evidence="4" id="KW-1185">Reference proteome</keyword>
<dbReference type="PANTHER" id="PTHR21586:SF0">
    <property type="entry name" value="PP2C-LIKE DOMAIN-CONTAINING PROTEIN CG9801"/>
    <property type="match status" value="1"/>
</dbReference>
<feature type="region of interest" description="Disordered" evidence="1">
    <location>
        <begin position="478"/>
        <end position="511"/>
    </location>
</feature>
<feature type="region of interest" description="Disordered" evidence="1">
    <location>
        <begin position="584"/>
        <end position="606"/>
    </location>
</feature>
<name>A0A4E0R830_FASHE</name>
<evidence type="ECO:0000259" key="2">
    <source>
        <dbReference type="SMART" id="SM00332"/>
    </source>
</evidence>
<dbReference type="InterPro" id="IPR053287">
    <property type="entry name" value="PP2C-like_domain"/>
</dbReference>
<reference evidence="3" key="1">
    <citation type="submission" date="2019-03" db="EMBL/GenBank/DDBJ databases">
        <title>Improved annotation for the trematode Fasciola hepatica.</title>
        <authorList>
            <person name="Choi Y.-J."/>
            <person name="Martin J."/>
            <person name="Mitreva M."/>
        </authorList>
    </citation>
    <scope>NUCLEOTIDE SEQUENCE [LARGE SCALE GENOMIC DNA]</scope>
</reference>
<sequence>MEVVFAYRPATDLRPLLFSLDEYLSYFSASSEHHVMATKTAIRKPIGKGDGGITKSWSFKESLRALRRSLTSSSIQGTSDQPEPEDDSLQRVHFCARDITRCDVWRALSPRELVDEATFPVVPTKKLSGELFASLTGPGSGLLAVSKWSKIKLGNKDLLNSCKTIKNRKAHGISVSLYEKNPLTDRLTGEPNADAFVVRARTDSAFMAIADGVNWGRESMQAARCAIFAVYEYLELRLFGPDSTRAEVHTTKDAAQLLFETLSAAQERIVSCTTGLTTLCVALVLPIDETNLMISPCQSPKSSSVTSSSTSISVQSGFGPDHHSTSRGQSELSVKRFALIVVSVGDSQAFLLSKFHGIREVTGWVAPPETKSPDFDQKCNNPASSPICSSPGTPIRPWIVGGDENRSPGGCRSSSPPERDFRDAGGALGLVHRNGNPELHNLICAAAQERIVSCTTGLTTLCVALVLPIDETNLMISPCQSPKSSSVTSSSTSISVQSGFGPDHHSTSRGQSELSVKRFALIVVSVGDSQAFLLSKFHGIREVTGWVAPPETKSPDFDQKCNNPASSPICSSPGTPIRPWIVGGDENRSPGGCRSSSPPERDFRDAGGALGLVHRNGNPELHNLICAVTLCDPGDLVILGTDGLTDNFDPVITRIAMPESPQLDFVDEQGESDTKPDSPDATDREDSCFQGCAHERVTIPARSWYTPVALSPPPQVSIWPRPPPPPITSTVVTTRATPPSEPQTQSSIAHANFNLASDRPVRFVSKLNALIASPSVLDSPTDLISARSLNFTNQLELNWSERRRYAGKELERVWHEIDATTCSSGRGQASSHDLCEALIRYALNTTESKRKVLQNPEFAQLRAHSSARLKPKDPMCQMSEEELNSRRQWFAEMLKKTPGKLDHATVVAYEVGVYRGDENEVYEETTHGLHIPQKSTSSPNKNEPTKHSTA</sequence>
<dbReference type="EMBL" id="JXXN02002339">
    <property type="protein sequence ID" value="THD23096.1"/>
    <property type="molecule type" value="Genomic_DNA"/>
</dbReference>
<dbReference type="AlphaFoldDB" id="A0A4E0R830"/>
<feature type="compositionally biased region" description="Low complexity" evidence="1">
    <location>
        <begin position="407"/>
        <end position="416"/>
    </location>
</feature>
<dbReference type="SMART" id="SM00332">
    <property type="entry name" value="PP2Cc"/>
    <property type="match status" value="1"/>
</dbReference>
<proteinExistence type="predicted"/>
<gene>
    <name evidence="3" type="ORF">D915_005869</name>
</gene>
<dbReference type="InterPro" id="IPR036457">
    <property type="entry name" value="PPM-type-like_dom_sf"/>
</dbReference>
<dbReference type="Proteomes" id="UP000230066">
    <property type="component" value="Unassembled WGS sequence"/>
</dbReference>
<feature type="compositionally biased region" description="Basic and acidic residues" evidence="1">
    <location>
        <begin position="672"/>
        <end position="687"/>
    </location>
</feature>
<feature type="region of interest" description="Disordered" evidence="1">
    <location>
        <begin position="401"/>
        <end position="425"/>
    </location>
</feature>
<organism evidence="3 4">
    <name type="scientific">Fasciola hepatica</name>
    <name type="common">Liver fluke</name>
    <dbReference type="NCBI Taxonomy" id="6192"/>
    <lineage>
        <taxon>Eukaryota</taxon>
        <taxon>Metazoa</taxon>
        <taxon>Spiralia</taxon>
        <taxon>Lophotrochozoa</taxon>
        <taxon>Platyhelminthes</taxon>
        <taxon>Trematoda</taxon>
        <taxon>Digenea</taxon>
        <taxon>Plagiorchiida</taxon>
        <taxon>Echinostomata</taxon>
        <taxon>Echinostomatoidea</taxon>
        <taxon>Fasciolidae</taxon>
        <taxon>Fasciola</taxon>
    </lineage>
</organism>
<dbReference type="SUPFAM" id="SSF81606">
    <property type="entry name" value="PP2C-like"/>
    <property type="match status" value="1"/>
</dbReference>
<feature type="compositionally biased region" description="Low complexity" evidence="1">
    <location>
        <begin position="589"/>
        <end position="598"/>
    </location>
</feature>
<evidence type="ECO:0000313" key="4">
    <source>
        <dbReference type="Proteomes" id="UP000230066"/>
    </source>
</evidence>
<feature type="region of interest" description="Disordered" evidence="1">
    <location>
        <begin position="926"/>
        <end position="950"/>
    </location>
</feature>
<feature type="region of interest" description="Disordered" evidence="1">
    <location>
        <begin position="297"/>
        <end position="327"/>
    </location>
</feature>
<feature type="compositionally biased region" description="Low complexity" evidence="1">
    <location>
        <begin position="297"/>
        <end position="316"/>
    </location>
</feature>
<dbReference type="Gene3D" id="3.60.40.10">
    <property type="entry name" value="PPM-type phosphatase domain"/>
    <property type="match status" value="1"/>
</dbReference>
<protein>
    <submittedName>
        <fullName evidence="3">PP2C domain-containing protein</fullName>
    </submittedName>
</protein>
<feature type="compositionally biased region" description="Polar residues" evidence="1">
    <location>
        <begin position="933"/>
        <end position="942"/>
    </location>
</feature>
<comment type="caution">
    <text evidence="3">The sequence shown here is derived from an EMBL/GenBank/DDBJ whole genome shotgun (WGS) entry which is preliminary data.</text>
</comment>
<feature type="compositionally biased region" description="Low complexity" evidence="1">
    <location>
        <begin position="478"/>
        <end position="498"/>
    </location>
</feature>
<feature type="region of interest" description="Disordered" evidence="1">
    <location>
        <begin position="659"/>
        <end position="687"/>
    </location>
</feature>
<evidence type="ECO:0000256" key="1">
    <source>
        <dbReference type="SAM" id="MobiDB-lite"/>
    </source>
</evidence>
<evidence type="ECO:0000313" key="3">
    <source>
        <dbReference type="EMBL" id="THD23096.1"/>
    </source>
</evidence>
<accession>A0A4E0R830</accession>
<dbReference type="PANTHER" id="PTHR21586">
    <property type="entry name" value="TIPA"/>
    <property type="match status" value="1"/>
</dbReference>
<feature type="domain" description="PPM-type phosphatase" evidence="2">
    <location>
        <begin position="175"/>
        <end position="732"/>
    </location>
</feature>